<dbReference type="InterPro" id="IPR011051">
    <property type="entry name" value="RmlC_Cupin_sf"/>
</dbReference>
<dbReference type="EMBL" id="QQAV01000001">
    <property type="protein sequence ID" value="RDI29379.1"/>
    <property type="molecule type" value="Genomic_DNA"/>
</dbReference>
<keyword evidence="3" id="KW-0804">Transcription</keyword>
<evidence type="ECO:0000256" key="1">
    <source>
        <dbReference type="ARBA" id="ARBA00023015"/>
    </source>
</evidence>
<dbReference type="RefSeq" id="WP_114801977.1">
    <property type="nucleotide sequence ID" value="NZ_QQAV01000001.1"/>
</dbReference>
<protein>
    <submittedName>
        <fullName evidence="5">AraC family transcriptional regulator</fullName>
    </submittedName>
</protein>
<dbReference type="GO" id="GO:0003700">
    <property type="term" value="F:DNA-binding transcription factor activity"/>
    <property type="evidence" value="ECO:0007669"/>
    <property type="project" value="InterPro"/>
</dbReference>
<evidence type="ECO:0000313" key="6">
    <source>
        <dbReference type="Proteomes" id="UP000255265"/>
    </source>
</evidence>
<dbReference type="PANTHER" id="PTHR46796:SF10">
    <property type="entry name" value="TRANSCRIPTIONAL ACTIVATOR FEAR"/>
    <property type="match status" value="1"/>
</dbReference>
<dbReference type="InterPro" id="IPR014710">
    <property type="entry name" value="RmlC-like_jellyroll"/>
</dbReference>
<dbReference type="Pfam" id="PF12833">
    <property type="entry name" value="HTH_18"/>
    <property type="match status" value="1"/>
</dbReference>
<organism evidence="5 6">
    <name type="scientific">Pseudacidovorax intermedius</name>
    <dbReference type="NCBI Taxonomy" id="433924"/>
    <lineage>
        <taxon>Bacteria</taxon>
        <taxon>Pseudomonadati</taxon>
        <taxon>Pseudomonadota</taxon>
        <taxon>Betaproteobacteria</taxon>
        <taxon>Burkholderiales</taxon>
        <taxon>Comamonadaceae</taxon>
        <taxon>Pseudacidovorax</taxon>
    </lineage>
</organism>
<sequence length="277" mass="28906">MTAASAPTPAALSLRDYGPSRGSHAHDHFQVLVALQGVLALEVEGRGRRLAAGQGFVVAPGDRHDFEAEAGASRCLVLDTRDAAWTTHAGRAAQGPHAAALAHYLGLCLAQPHPPALALAQAPLLLCEAWSAPSTATPSPFATAPVAGAAVDAEAGVGRAFMDRGSGTSTGPLGLGPPRGRPIDWAALASWAAAHWHRPLGVEDLSARAFLSPGQFAQRCRDERGMSPLAWLRALRLAEARRLRARGLPVAETARRTGYRSPSALTAALRREGGWSA</sequence>
<evidence type="ECO:0000313" key="5">
    <source>
        <dbReference type="EMBL" id="RDI29379.1"/>
    </source>
</evidence>
<dbReference type="OrthoDB" id="8811403at2"/>
<dbReference type="Gene3D" id="2.60.120.10">
    <property type="entry name" value="Jelly Rolls"/>
    <property type="match status" value="1"/>
</dbReference>
<evidence type="ECO:0000256" key="2">
    <source>
        <dbReference type="ARBA" id="ARBA00023125"/>
    </source>
</evidence>
<name>A0A370FSP3_9BURK</name>
<comment type="caution">
    <text evidence="5">The sequence shown here is derived from an EMBL/GenBank/DDBJ whole genome shotgun (WGS) entry which is preliminary data.</text>
</comment>
<dbReference type="InterPro" id="IPR018060">
    <property type="entry name" value="HTH_AraC"/>
</dbReference>
<feature type="domain" description="HTH araC/xylS-type" evidence="4">
    <location>
        <begin position="186"/>
        <end position="277"/>
    </location>
</feature>
<dbReference type="STRING" id="433924.NS331_18330"/>
<proteinExistence type="predicted"/>
<dbReference type="SMART" id="SM00342">
    <property type="entry name" value="HTH_ARAC"/>
    <property type="match status" value="1"/>
</dbReference>
<keyword evidence="6" id="KW-1185">Reference proteome</keyword>
<dbReference type="PANTHER" id="PTHR46796">
    <property type="entry name" value="HTH-TYPE TRANSCRIPTIONAL ACTIVATOR RHAS-RELATED"/>
    <property type="match status" value="1"/>
</dbReference>
<dbReference type="SUPFAM" id="SSF51182">
    <property type="entry name" value="RmlC-like cupins"/>
    <property type="match status" value="1"/>
</dbReference>
<evidence type="ECO:0000256" key="3">
    <source>
        <dbReference type="ARBA" id="ARBA00023163"/>
    </source>
</evidence>
<dbReference type="PROSITE" id="PS01124">
    <property type="entry name" value="HTH_ARAC_FAMILY_2"/>
    <property type="match status" value="1"/>
</dbReference>
<reference evidence="5 6" key="1">
    <citation type="submission" date="2018-07" db="EMBL/GenBank/DDBJ databases">
        <title>Genomic Encyclopedia of Type Strains, Phase IV (KMG-IV): sequencing the most valuable type-strain genomes for metagenomic binning, comparative biology and taxonomic classification.</title>
        <authorList>
            <person name="Goeker M."/>
        </authorList>
    </citation>
    <scope>NUCLEOTIDE SEQUENCE [LARGE SCALE GENOMIC DNA]</scope>
    <source>
        <strain evidence="5 6">DSM 21352</strain>
    </source>
</reference>
<dbReference type="AlphaFoldDB" id="A0A370FSP3"/>
<keyword evidence="1" id="KW-0805">Transcription regulation</keyword>
<dbReference type="GO" id="GO:0043565">
    <property type="term" value="F:sequence-specific DNA binding"/>
    <property type="evidence" value="ECO:0007669"/>
    <property type="project" value="InterPro"/>
</dbReference>
<dbReference type="InterPro" id="IPR050204">
    <property type="entry name" value="AraC_XylS_family_regulators"/>
</dbReference>
<dbReference type="InterPro" id="IPR003313">
    <property type="entry name" value="AraC-bd"/>
</dbReference>
<accession>A0A370FSP3</accession>
<dbReference type="Gene3D" id="1.10.10.60">
    <property type="entry name" value="Homeodomain-like"/>
    <property type="match status" value="1"/>
</dbReference>
<dbReference type="Pfam" id="PF02311">
    <property type="entry name" value="AraC_binding"/>
    <property type="match status" value="1"/>
</dbReference>
<evidence type="ECO:0000259" key="4">
    <source>
        <dbReference type="PROSITE" id="PS01124"/>
    </source>
</evidence>
<dbReference type="Proteomes" id="UP000255265">
    <property type="component" value="Unassembled WGS sequence"/>
</dbReference>
<gene>
    <name evidence="5" type="ORF">DFR41_1011135</name>
</gene>
<keyword evidence="2" id="KW-0238">DNA-binding</keyword>